<name>A0AAD3T1C1_NEPGR</name>
<feature type="compositionally biased region" description="Basic and acidic residues" evidence="1">
    <location>
        <begin position="1"/>
        <end position="13"/>
    </location>
</feature>
<dbReference type="Proteomes" id="UP001279734">
    <property type="component" value="Unassembled WGS sequence"/>
</dbReference>
<reference evidence="2" key="1">
    <citation type="submission" date="2023-05" db="EMBL/GenBank/DDBJ databases">
        <title>Nepenthes gracilis genome sequencing.</title>
        <authorList>
            <person name="Fukushima K."/>
        </authorList>
    </citation>
    <scope>NUCLEOTIDE SEQUENCE</scope>
    <source>
        <strain evidence="2">SING2019-196</strain>
    </source>
</reference>
<dbReference type="AlphaFoldDB" id="A0AAD3T1C1"/>
<evidence type="ECO:0000313" key="2">
    <source>
        <dbReference type="EMBL" id="GMH19851.1"/>
    </source>
</evidence>
<keyword evidence="3" id="KW-1185">Reference proteome</keyword>
<evidence type="ECO:0000313" key="3">
    <source>
        <dbReference type="Proteomes" id="UP001279734"/>
    </source>
</evidence>
<comment type="caution">
    <text evidence="2">The sequence shown here is derived from an EMBL/GenBank/DDBJ whole genome shotgun (WGS) entry which is preliminary data.</text>
</comment>
<dbReference type="EMBL" id="BSYO01000021">
    <property type="protein sequence ID" value="GMH19851.1"/>
    <property type="molecule type" value="Genomic_DNA"/>
</dbReference>
<proteinExistence type="predicted"/>
<gene>
    <name evidence="2" type="ORF">Nepgr_021692</name>
</gene>
<feature type="compositionally biased region" description="Basic and acidic residues" evidence="1">
    <location>
        <begin position="71"/>
        <end position="84"/>
    </location>
</feature>
<feature type="compositionally biased region" description="Polar residues" evidence="1">
    <location>
        <begin position="90"/>
        <end position="104"/>
    </location>
</feature>
<organism evidence="2 3">
    <name type="scientific">Nepenthes gracilis</name>
    <name type="common">Slender pitcher plant</name>
    <dbReference type="NCBI Taxonomy" id="150966"/>
    <lineage>
        <taxon>Eukaryota</taxon>
        <taxon>Viridiplantae</taxon>
        <taxon>Streptophyta</taxon>
        <taxon>Embryophyta</taxon>
        <taxon>Tracheophyta</taxon>
        <taxon>Spermatophyta</taxon>
        <taxon>Magnoliopsida</taxon>
        <taxon>eudicotyledons</taxon>
        <taxon>Gunneridae</taxon>
        <taxon>Pentapetalae</taxon>
        <taxon>Caryophyllales</taxon>
        <taxon>Nepenthaceae</taxon>
        <taxon>Nepenthes</taxon>
    </lineage>
</organism>
<accession>A0AAD3T1C1</accession>
<protein>
    <submittedName>
        <fullName evidence="2">Uncharacterized protein</fullName>
    </submittedName>
</protein>
<feature type="compositionally biased region" description="Polar residues" evidence="1">
    <location>
        <begin position="23"/>
        <end position="56"/>
    </location>
</feature>
<sequence length="182" mass="20097">MAAETRHGGETQQHHRPNLESAGFSQAPPSKMSTQIATHKSTTWRAHRQQSLQHRSICTPGNEGPRRRIGNSKDHHPSAEHKGADPVYTINPTSQSNNETSPTTKCNFLKMTRGIHSSAFSVRGISETIVIQAKTIIKRDIRQPNGARQSSKKLKNQPGSLAKYNALSWLQSKSTNSTLAIQ</sequence>
<evidence type="ECO:0000256" key="1">
    <source>
        <dbReference type="SAM" id="MobiDB-lite"/>
    </source>
</evidence>
<feature type="region of interest" description="Disordered" evidence="1">
    <location>
        <begin position="1"/>
        <end position="104"/>
    </location>
</feature>